<proteinExistence type="predicted"/>
<evidence type="ECO:0000256" key="1">
    <source>
        <dbReference type="ARBA" id="ARBA00023054"/>
    </source>
</evidence>
<keyword evidence="4" id="KW-1185">Reference proteome</keyword>
<reference evidence="5" key="1">
    <citation type="submission" date="2025-08" db="UniProtKB">
        <authorList>
            <consortium name="RefSeq"/>
        </authorList>
    </citation>
    <scope>IDENTIFICATION</scope>
</reference>
<evidence type="ECO:0000256" key="2">
    <source>
        <dbReference type="SAM" id="MobiDB-lite"/>
    </source>
</evidence>
<gene>
    <name evidence="5" type="primary">calcoco2</name>
</gene>
<evidence type="ECO:0000313" key="5">
    <source>
        <dbReference type="RefSeq" id="XP_030630589.1"/>
    </source>
</evidence>
<dbReference type="Proteomes" id="UP000504632">
    <property type="component" value="Chromosome 5"/>
</dbReference>
<feature type="domain" description="SKICH" evidence="3">
    <location>
        <begin position="21"/>
        <end position="124"/>
    </location>
</feature>
<dbReference type="RefSeq" id="XP_030630589.1">
    <property type="nucleotide sequence ID" value="XM_030774729.1"/>
</dbReference>
<dbReference type="PANTHER" id="PTHR31915:SF10">
    <property type="entry name" value="CALCIUM-BINDING AND COILED-COIL DOMAIN 2"/>
    <property type="match status" value="1"/>
</dbReference>
<dbReference type="CTD" id="10241"/>
<name>A0A6J2VED8_CHACN</name>
<dbReference type="InParanoid" id="A0A6J2VED8"/>
<dbReference type="InterPro" id="IPR041611">
    <property type="entry name" value="SKICH"/>
</dbReference>
<dbReference type="Gene3D" id="2.60.40.2840">
    <property type="match status" value="1"/>
</dbReference>
<sequence length="551" mass="63268">MSASTDDTIPVEMESSSFSQVVFNDVPHVYPPNISVTCFYTLTGGLKPTTKDWIGIYKVGWTSTTQYHTYVWVKVSSDQVGQESVIQKCDFHESYLPKDDGEFYQFCYVDGNGQVKGASTPFSFSRTPVEGGLDCSLEQDLLVITTQEQAEKMEQEREELLKKINLLSDENKILKNELDDRLKEIHRLRMQMEKSSQDKSELQSEPPKEKEPESSQQEQTLLGTSFLSDYKKEVESLSCMQERYEKAVQKINMLKQERAQLREQIEAQSAEISRLNSKEKEADQEFNKLQDEVQLLKVDLQSSRKENERLLAEMQEVRDLKVELEGARTENQSLRATLSEEEQVQKQALLKQLTDARGLLRQEIQNSKDAQKRAERLEQELRQTKEELEQRAVVLDQKNQKSSEFEAELKNTQRRLTEQEVAYKEVTEENENLRSELQKLQQTVIDLQIAAVSAAGNSIDLNLTPPPSSTTQPQSPTNPPIYENFPDIPGNPSGANNQVLVCQHCQEHFPDISEDELAIHEQSHKVCPFCTLICDTMDQQEFEDHVYSHEE</sequence>
<feature type="compositionally biased region" description="Basic and acidic residues" evidence="2">
    <location>
        <begin position="191"/>
        <end position="213"/>
    </location>
</feature>
<dbReference type="OrthoDB" id="10015001at2759"/>
<dbReference type="AlphaFoldDB" id="A0A6J2VED8"/>
<dbReference type="InterPro" id="IPR051002">
    <property type="entry name" value="UBA_autophagy_assoc_protein"/>
</dbReference>
<dbReference type="PANTHER" id="PTHR31915">
    <property type="entry name" value="SKICH DOMAIN-CONTAINING PROTEIN"/>
    <property type="match status" value="1"/>
</dbReference>
<accession>A0A6J2VED8</accession>
<dbReference type="CDD" id="cd21968">
    <property type="entry name" value="Zn-C2H2_CALCOCO2"/>
    <property type="match status" value="1"/>
</dbReference>
<feature type="region of interest" description="Disordered" evidence="2">
    <location>
        <begin position="191"/>
        <end position="221"/>
    </location>
</feature>
<dbReference type="Pfam" id="PF17751">
    <property type="entry name" value="SKICH"/>
    <property type="match status" value="1"/>
</dbReference>
<dbReference type="GeneID" id="115812243"/>
<protein>
    <submittedName>
        <fullName evidence="5">Calcium-binding and coiled-coil domain-containing protein 2</fullName>
    </submittedName>
</protein>
<feature type="region of interest" description="Disordered" evidence="2">
    <location>
        <begin position="460"/>
        <end position="479"/>
    </location>
</feature>
<evidence type="ECO:0000259" key="3">
    <source>
        <dbReference type="Pfam" id="PF17751"/>
    </source>
</evidence>
<organism evidence="4 5">
    <name type="scientific">Chanos chanos</name>
    <name type="common">Milkfish</name>
    <name type="synonym">Mugil chanos</name>
    <dbReference type="NCBI Taxonomy" id="29144"/>
    <lineage>
        <taxon>Eukaryota</taxon>
        <taxon>Metazoa</taxon>
        <taxon>Chordata</taxon>
        <taxon>Craniata</taxon>
        <taxon>Vertebrata</taxon>
        <taxon>Euteleostomi</taxon>
        <taxon>Actinopterygii</taxon>
        <taxon>Neopterygii</taxon>
        <taxon>Teleostei</taxon>
        <taxon>Ostariophysi</taxon>
        <taxon>Gonorynchiformes</taxon>
        <taxon>Chanidae</taxon>
        <taxon>Chanos</taxon>
    </lineage>
</organism>
<evidence type="ECO:0000313" key="4">
    <source>
        <dbReference type="Proteomes" id="UP000504632"/>
    </source>
</evidence>
<keyword evidence="1" id="KW-0175">Coiled coil</keyword>